<protein>
    <submittedName>
        <fullName evidence="1">Uncharacterized protein</fullName>
    </submittedName>
</protein>
<comment type="caution">
    <text evidence="1">The sequence shown here is derived from an EMBL/GenBank/DDBJ whole genome shotgun (WGS) entry which is preliminary data.</text>
</comment>
<organism evidence="1 2">
    <name type="scientific">Actinokineospora soli</name>
    <dbReference type="NCBI Taxonomy" id="1048753"/>
    <lineage>
        <taxon>Bacteria</taxon>
        <taxon>Bacillati</taxon>
        <taxon>Actinomycetota</taxon>
        <taxon>Actinomycetes</taxon>
        <taxon>Pseudonocardiales</taxon>
        <taxon>Pseudonocardiaceae</taxon>
        <taxon>Actinokineospora</taxon>
    </lineage>
</organism>
<dbReference type="EMBL" id="JBHTEY010000004">
    <property type="protein sequence ID" value="MFC7613702.1"/>
    <property type="molecule type" value="Genomic_DNA"/>
</dbReference>
<proteinExistence type="predicted"/>
<gene>
    <name evidence="1" type="ORF">ACFQV2_09035</name>
</gene>
<dbReference type="Proteomes" id="UP001596512">
    <property type="component" value="Unassembled WGS sequence"/>
</dbReference>
<sequence length="55" mass="6168">MDEDVTVEFEDEIPTEERIDLNGEWVAWLEDQPVPDCVEGVDHTVRHGSGDTAIA</sequence>
<reference evidence="2" key="1">
    <citation type="journal article" date="2019" name="Int. J. Syst. Evol. Microbiol.">
        <title>The Global Catalogue of Microorganisms (GCM) 10K type strain sequencing project: providing services to taxonomists for standard genome sequencing and annotation.</title>
        <authorList>
            <consortium name="The Broad Institute Genomics Platform"/>
            <consortium name="The Broad Institute Genome Sequencing Center for Infectious Disease"/>
            <person name="Wu L."/>
            <person name="Ma J."/>
        </authorList>
    </citation>
    <scope>NUCLEOTIDE SEQUENCE [LARGE SCALE GENOMIC DNA]</scope>
    <source>
        <strain evidence="2">JCM 17695</strain>
    </source>
</reference>
<evidence type="ECO:0000313" key="2">
    <source>
        <dbReference type="Proteomes" id="UP001596512"/>
    </source>
</evidence>
<keyword evidence="2" id="KW-1185">Reference proteome</keyword>
<accession>A0ABW2TIW0</accession>
<name>A0ABW2TIW0_9PSEU</name>
<evidence type="ECO:0000313" key="1">
    <source>
        <dbReference type="EMBL" id="MFC7613702.1"/>
    </source>
</evidence>